<feature type="region of interest" description="Disordered" evidence="1">
    <location>
        <begin position="1"/>
        <end position="20"/>
    </location>
</feature>
<proteinExistence type="predicted"/>
<dbReference type="OrthoDB" id="3561474at2759"/>
<dbReference type="Proteomes" id="UP000070700">
    <property type="component" value="Unassembled WGS sequence"/>
</dbReference>
<dbReference type="KEGG" id="psco:LY89DRAFT_682190"/>
<accession>A0A194XK25</accession>
<reference evidence="2 3" key="1">
    <citation type="submission" date="2015-10" db="EMBL/GenBank/DDBJ databases">
        <title>Full genome of DAOMC 229536 Phialocephala scopiformis, a fungal endophyte of spruce producing the potent anti-insectan compound rugulosin.</title>
        <authorList>
            <consortium name="DOE Joint Genome Institute"/>
            <person name="Walker A.K."/>
            <person name="Frasz S.L."/>
            <person name="Seifert K.A."/>
            <person name="Miller J.D."/>
            <person name="Mondo S.J."/>
            <person name="Labutti K."/>
            <person name="Lipzen A."/>
            <person name="Dockter R."/>
            <person name="Kennedy M."/>
            <person name="Grigoriev I.V."/>
            <person name="Spatafora J.W."/>
        </authorList>
    </citation>
    <scope>NUCLEOTIDE SEQUENCE [LARGE SCALE GENOMIC DNA]</scope>
    <source>
        <strain evidence="2 3">CBS 120377</strain>
    </source>
</reference>
<evidence type="ECO:0000313" key="3">
    <source>
        <dbReference type="Proteomes" id="UP000070700"/>
    </source>
</evidence>
<evidence type="ECO:0000313" key="2">
    <source>
        <dbReference type="EMBL" id="KUJ20459.1"/>
    </source>
</evidence>
<dbReference type="EMBL" id="KQ947409">
    <property type="protein sequence ID" value="KUJ20459.1"/>
    <property type="molecule type" value="Genomic_DNA"/>
</dbReference>
<organism evidence="2 3">
    <name type="scientific">Mollisia scopiformis</name>
    <name type="common">Conifer needle endophyte fungus</name>
    <name type="synonym">Phialocephala scopiformis</name>
    <dbReference type="NCBI Taxonomy" id="149040"/>
    <lineage>
        <taxon>Eukaryota</taxon>
        <taxon>Fungi</taxon>
        <taxon>Dikarya</taxon>
        <taxon>Ascomycota</taxon>
        <taxon>Pezizomycotina</taxon>
        <taxon>Leotiomycetes</taxon>
        <taxon>Helotiales</taxon>
        <taxon>Mollisiaceae</taxon>
        <taxon>Mollisia</taxon>
    </lineage>
</organism>
<evidence type="ECO:0000256" key="1">
    <source>
        <dbReference type="SAM" id="MobiDB-lite"/>
    </source>
</evidence>
<dbReference type="GeneID" id="28824181"/>
<name>A0A194XK25_MOLSC</name>
<sequence length="79" mass="9042">MSAAPPPQQSQPYQNGHHYTPLTKENLRQLPHPPYSNQETYSKVDQNFEKVPLGLETRRVDGIATLRAWDQRWATAGRA</sequence>
<dbReference type="InParanoid" id="A0A194XK25"/>
<gene>
    <name evidence="2" type="ORF">LY89DRAFT_682190</name>
</gene>
<keyword evidence="3" id="KW-1185">Reference proteome</keyword>
<protein>
    <submittedName>
        <fullName evidence="2">Uncharacterized protein</fullName>
    </submittedName>
</protein>
<dbReference type="RefSeq" id="XP_018074814.1">
    <property type="nucleotide sequence ID" value="XM_018214455.1"/>
</dbReference>
<dbReference type="AlphaFoldDB" id="A0A194XK25"/>